<gene>
    <name evidence="2" type="ORF">SAMN05421540_10775</name>
</gene>
<name>A0A1H4C7B7_9FLAO</name>
<keyword evidence="1" id="KW-1133">Transmembrane helix</keyword>
<dbReference type="AlphaFoldDB" id="A0A1H4C7B7"/>
<feature type="transmembrane region" description="Helical" evidence="1">
    <location>
        <begin position="97"/>
        <end position="115"/>
    </location>
</feature>
<organism evidence="2 3">
    <name type="scientific">Psychroflexus halocasei</name>
    <dbReference type="NCBI Taxonomy" id="908615"/>
    <lineage>
        <taxon>Bacteria</taxon>
        <taxon>Pseudomonadati</taxon>
        <taxon>Bacteroidota</taxon>
        <taxon>Flavobacteriia</taxon>
        <taxon>Flavobacteriales</taxon>
        <taxon>Flavobacteriaceae</taxon>
        <taxon>Psychroflexus</taxon>
    </lineage>
</organism>
<protein>
    <submittedName>
        <fullName evidence="2">Uncharacterized protein</fullName>
    </submittedName>
</protein>
<feature type="transmembrane region" description="Helical" evidence="1">
    <location>
        <begin position="194"/>
        <end position="212"/>
    </location>
</feature>
<keyword evidence="1" id="KW-0812">Transmembrane</keyword>
<proteinExistence type="predicted"/>
<accession>A0A1H4C7B7</accession>
<dbReference type="RefSeq" id="WP_093244439.1">
    <property type="nucleotide sequence ID" value="NZ_FNQF01000007.1"/>
</dbReference>
<dbReference type="STRING" id="908615.SAMN05421540_10775"/>
<feature type="transmembrane region" description="Helical" evidence="1">
    <location>
        <begin position="7"/>
        <end position="28"/>
    </location>
</feature>
<dbReference type="EMBL" id="FNQF01000007">
    <property type="protein sequence ID" value="SEA56213.1"/>
    <property type="molecule type" value="Genomic_DNA"/>
</dbReference>
<sequence length="222" mass="25719">MNNYKKLTPLAVSIVLYALAMLSVALIIKQDFANGQVLEEEMIEIFQEVFLILAVIFSLIATRFQKFKTFNYAMAGMLMVHFIREFDFWLNYNLFDYAWQILALVVFIPTVYLIISKRKAFIKDVFSLSKSYGFGIFIIGFLTLHVFSRLFGSKKIWNWLMEPIYVKSVAEAKGEKIISLEDFVYPLKTGAQEGIELFAYLLILIGVIEMFISKNNAHKKLK</sequence>
<feature type="transmembrane region" description="Helical" evidence="1">
    <location>
        <begin position="131"/>
        <end position="151"/>
    </location>
</feature>
<keyword evidence="1" id="KW-0472">Membrane</keyword>
<reference evidence="2 3" key="1">
    <citation type="submission" date="2016-10" db="EMBL/GenBank/DDBJ databases">
        <authorList>
            <person name="de Groot N.N."/>
        </authorList>
    </citation>
    <scope>NUCLEOTIDE SEQUENCE [LARGE SCALE GENOMIC DNA]</scope>
    <source>
        <strain evidence="2 3">DSM 23581</strain>
    </source>
</reference>
<keyword evidence="3" id="KW-1185">Reference proteome</keyword>
<dbReference type="Proteomes" id="UP000198820">
    <property type="component" value="Unassembled WGS sequence"/>
</dbReference>
<feature type="transmembrane region" description="Helical" evidence="1">
    <location>
        <begin position="43"/>
        <end position="60"/>
    </location>
</feature>
<feature type="transmembrane region" description="Helical" evidence="1">
    <location>
        <begin position="72"/>
        <end position="91"/>
    </location>
</feature>
<evidence type="ECO:0000313" key="3">
    <source>
        <dbReference type="Proteomes" id="UP000198820"/>
    </source>
</evidence>
<evidence type="ECO:0000256" key="1">
    <source>
        <dbReference type="SAM" id="Phobius"/>
    </source>
</evidence>
<evidence type="ECO:0000313" key="2">
    <source>
        <dbReference type="EMBL" id="SEA56213.1"/>
    </source>
</evidence>